<feature type="domain" description="LTD" evidence="3">
    <location>
        <begin position="6"/>
        <end position="95"/>
    </location>
</feature>
<gene>
    <name evidence="4" type="ORF">COZ41_02230</name>
</gene>
<sequence>MWLFTIFLTEFSPNPVTPQMEWVELYNDSENNIDVSGYSIRDSTNYLTSSHRQILSGTTPPQSYFVASLDNPFINKTSNDTVNIYDKNNNLIDSQSSKSIPIGLSFSKQPDGTWCPTDPSPNLPNNLCKESYSLQNSPTAIPYISLKITNLDADKELIEITNDNNFTVSLFDWRVRDNSGSVRKLSCQNINANSSCQSAFTSGYLNNDTDKLTLLDPLKREISVYSYENLKQTVTKPTTTPKPTVTPKNSSLSPLSRGDVLVPTKTEGFVRQSTVTINQSSPIHNLLSIILMLIGSVFILFPLIFHAKFNKK</sequence>
<accession>A0A2M7LIS0</accession>
<evidence type="ECO:0000259" key="3">
    <source>
        <dbReference type="Pfam" id="PF00932"/>
    </source>
</evidence>
<dbReference type="InterPro" id="IPR001322">
    <property type="entry name" value="Lamin_tail_dom"/>
</dbReference>
<feature type="region of interest" description="Disordered" evidence="1">
    <location>
        <begin position="235"/>
        <end position="257"/>
    </location>
</feature>
<dbReference type="SUPFAM" id="SSF74853">
    <property type="entry name" value="Lamin A/C globular tail domain"/>
    <property type="match status" value="1"/>
</dbReference>
<reference evidence="5" key="1">
    <citation type="submission" date="2017-09" db="EMBL/GenBank/DDBJ databases">
        <title>Depth-based differentiation of microbial function through sediment-hosted aquifers and enrichment of novel symbionts in the deep terrestrial subsurface.</title>
        <authorList>
            <person name="Probst A.J."/>
            <person name="Ladd B."/>
            <person name="Jarett J.K."/>
            <person name="Geller-Mcgrath D.E."/>
            <person name="Sieber C.M.K."/>
            <person name="Emerson J.B."/>
            <person name="Anantharaman K."/>
            <person name="Thomas B.C."/>
            <person name="Malmstrom R."/>
            <person name="Stieglmeier M."/>
            <person name="Klingl A."/>
            <person name="Woyke T."/>
            <person name="Ryan C.M."/>
            <person name="Banfield J.F."/>
        </authorList>
    </citation>
    <scope>NUCLEOTIDE SEQUENCE [LARGE SCALE GENOMIC DNA]</scope>
</reference>
<evidence type="ECO:0000313" key="5">
    <source>
        <dbReference type="Proteomes" id="UP000229531"/>
    </source>
</evidence>
<protein>
    <recommendedName>
        <fullName evidence="3">LTD domain-containing protein</fullName>
    </recommendedName>
</protein>
<evidence type="ECO:0000256" key="1">
    <source>
        <dbReference type="SAM" id="MobiDB-lite"/>
    </source>
</evidence>
<keyword evidence="2" id="KW-1133">Transmembrane helix</keyword>
<organism evidence="4 5">
    <name type="scientific">Candidatus Shapirobacteria bacterium CG_4_10_14_3_um_filter_35_13</name>
    <dbReference type="NCBI Taxonomy" id="1974873"/>
    <lineage>
        <taxon>Bacteria</taxon>
        <taxon>Candidatus Shapironibacteriota</taxon>
    </lineage>
</organism>
<feature type="transmembrane region" description="Helical" evidence="2">
    <location>
        <begin position="286"/>
        <end position="305"/>
    </location>
</feature>
<dbReference type="AlphaFoldDB" id="A0A2M7LIS0"/>
<keyword evidence="2" id="KW-0472">Membrane</keyword>
<comment type="caution">
    <text evidence="4">The sequence shown here is derived from an EMBL/GenBank/DDBJ whole genome shotgun (WGS) entry which is preliminary data.</text>
</comment>
<dbReference type="Pfam" id="PF00932">
    <property type="entry name" value="LTD"/>
    <property type="match status" value="1"/>
</dbReference>
<dbReference type="Proteomes" id="UP000229531">
    <property type="component" value="Unassembled WGS sequence"/>
</dbReference>
<feature type="compositionally biased region" description="Low complexity" evidence="1">
    <location>
        <begin position="235"/>
        <end position="248"/>
    </location>
</feature>
<dbReference type="InterPro" id="IPR036415">
    <property type="entry name" value="Lamin_tail_dom_sf"/>
</dbReference>
<proteinExistence type="predicted"/>
<evidence type="ECO:0000313" key="4">
    <source>
        <dbReference type="EMBL" id="PIX67963.1"/>
    </source>
</evidence>
<name>A0A2M7LIS0_9BACT</name>
<evidence type="ECO:0000256" key="2">
    <source>
        <dbReference type="SAM" id="Phobius"/>
    </source>
</evidence>
<dbReference type="EMBL" id="PFJG01000044">
    <property type="protein sequence ID" value="PIX67963.1"/>
    <property type="molecule type" value="Genomic_DNA"/>
</dbReference>
<keyword evidence="2" id="KW-0812">Transmembrane</keyword>